<feature type="compositionally biased region" description="Acidic residues" evidence="1">
    <location>
        <begin position="78"/>
        <end position="87"/>
    </location>
</feature>
<evidence type="ECO:0000313" key="3">
    <source>
        <dbReference type="EMBL" id="TDL22112.1"/>
    </source>
</evidence>
<proteinExistence type="predicted"/>
<dbReference type="VEuPathDB" id="FungiDB:BD410DRAFT_788796"/>
<keyword evidence="2" id="KW-1133">Transmembrane helix</keyword>
<feature type="compositionally biased region" description="Polar residues" evidence="1">
    <location>
        <begin position="374"/>
        <end position="386"/>
    </location>
</feature>
<feature type="compositionally biased region" description="Low complexity" evidence="1">
    <location>
        <begin position="334"/>
        <end position="352"/>
    </location>
</feature>
<keyword evidence="4" id="KW-1185">Reference proteome</keyword>
<keyword evidence="2" id="KW-0812">Transmembrane</keyword>
<sequence length="401" mass="43093">MSNPSSRNPPLAGKPPFATDEPDSVFAEPASRHRRLRQPQPKNDRPDSAYDVYDNYLGGEDNRQSGIGAVGMGLLSGDVDDDSDDEMPTPPKRAHSPEPRRIQPQPPTQSQPQPRPQQSQPAQVSFQIAAPKPGYAAPVSAINLGRPDPASHQGGYQARQQSEKRILQPISIPYPQPAFLPSPVTVPSTPHPLDAPSTPILPAFARPPKSPSPDNEKIHAIRGNSEETLLPKRGQKGDDFWRRFSMVAHTHPGERSTWLKKTETGYSRLSKLVWLIGVLILLVIGGAIALTLWQTRSNSTHRVPVAIGGSANDGVPTGSSSSTTSKHATNGLLGSATGGPSSSSSPHVSPTNTVQKRDMWVQANPTGVPIAQGSPISSREPSANVSSRHRRALKARIGQLY</sequence>
<evidence type="ECO:0000313" key="4">
    <source>
        <dbReference type="Proteomes" id="UP000294933"/>
    </source>
</evidence>
<evidence type="ECO:0000256" key="2">
    <source>
        <dbReference type="SAM" id="Phobius"/>
    </source>
</evidence>
<accession>A0A4Y7Q4L5</accession>
<dbReference type="STRING" id="50990.A0A4Y7Q4L5"/>
<reference evidence="3 4" key="1">
    <citation type="submission" date="2018-06" db="EMBL/GenBank/DDBJ databases">
        <title>A transcriptomic atlas of mushroom development highlights an independent origin of complex multicellularity.</title>
        <authorList>
            <consortium name="DOE Joint Genome Institute"/>
            <person name="Krizsan K."/>
            <person name="Almasi E."/>
            <person name="Merenyi Z."/>
            <person name="Sahu N."/>
            <person name="Viragh M."/>
            <person name="Koszo T."/>
            <person name="Mondo S."/>
            <person name="Kiss B."/>
            <person name="Balint B."/>
            <person name="Kues U."/>
            <person name="Barry K."/>
            <person name="Hegedus J.C."/>
            <person name="Henrissat B."/>
            <person name="Johnson J."/>
            <person name="Lipzen A."/>
            <person name="Ohm R."/>
            <person name="Nagy I."/>
            <person name="Pangilinan J."/>
            <person name="Yan J."/>
            <person name="Xiong Y."/>
            <person name="Grigoriev I.V."/>
            <person name="Hibbett D.S."/>
            <person name="Nagy L.G."/>
        </authorList>
    </citation>
    <scope>NUCLEOTIDE SEQUENCE [LARGE SCALE GENOMIC DNA]</scope>
    <source>
        <strain evidence="3 4">SZMC22713</strain>
    </source>
</reference>
<protein>
    <submittedName>
        <fullName evidence="3">Uncharacterized protein</fullName>
    </submittedName>
</protein>
<gene>
    <name evidence="3" type="ORF">BD410DRAFT_788796</name>
</gene>
<dbReference type="OrthoDB" id="3261666at2759"/>
<evidence type="ECO:0000256" key="1">
    <source>
        <dbReference type="SAM" id="MobiDB-lite"/>
    </source>
</evidence>
<feature type="region of interest" description="Disordered" evidence="1">
    <location>
        <begin position="365"/>
        <end position="390"/>
    </location>
</feature>
<feature type="compositionally biased region" description="Pro residues" evidence="1">
    <location>
        <begin position="104"/>
        <end position="115"/>
    </location>
</feature>
<feature type="region of interest" description="Disordered" evidence="1">
    <location>
        <begin position="1"/>
        <end position="162"/>
    </location>
</feature>
<feature type="transmembrane region" description="Helical" evidence="2">
    <location>
        <begin position="272"/>
        <end position="293"/>
    </location>
</feature>
<keyword evidence="2" id="KW-0472">Membrane</keyword>
<dbReference type="AlphaFoldDB" id="A0A4Y7Q4L5"/>
<name>A0A4Y7Q4L5_9AGAM</name>
<dbReference type="Proteomes" id="UP000294933">
    <property type="component" value="Unassembled WGS sequence"/>
</dbReference>
<organism evidence="3 4">
    <name type="scientific">Rickenella mellea</name>
    <dbReference type="NCBI Taxonomy" id="50990"/>
    <lineage>
        <taxon>Eukaryota</taxon>
        <taxon>Fungi</taxon>
        <taxon>Dikarya</taxon>
        <taxon>Basidiomycota</taxon>
        <taxon>Agaricomycotina</taxon>
        <taxon>Agaricomycetes</taxon>
        <taxon>Hymenochaetales</taxon>
        <taxon>Rickenellaceae</taxon>
        <taxon>Rickenella</taxon>
    </lineage>
</organism>
<feature type="region of interest" description="Disordered" evidence="1">
    <location>
        <begin position="304"/>
        <end position="352"/>
    </location>
</feature>
<dbReference type="EMBL" id="ML170176">
    <property type="protein sequence ID" value="TDL22112.1"/>
    <property type="molecule type" value="Genomic_DNA"/>
</dbReference>